<name>A0A226NG88_CALSU</name>
<gene>
    <name evidence="2" type="ORF">ASZ78_014014</name>
</gene>
<evidence type="ECO:0000256" key="1">
    <source>
        <dbReference type="SAM" id="Phobius"/>
    </source>
</evidence>
<evidence type="ECO:0000313" key="2">
    <source>
        <dbReference type="EMBL" id="OXB66279.1"/>
    </source>
</evidence>
<protein>
    <submittedName>
        <fullName evidence="2">Uncharacterized protein</fullName>
    </submittedName>
</protein>
<dbReference type="OrthoDB" id="10497710at2759"/>
<keyword evidence="1" id="KW-0472">Membrane</keyword>
<reference evidence="2 3" key="1">
    <citation type="submission" date="2016-07" db="EMBL/GenBank/DDBJ databases">
        <title>Disparate Historic Effective Population Sizes Predicted by Modern Levels of Genome Diversity for the Scaled Quail (Callipepla squamata) and the Northern Bobwhite (Colinus virginianus): Inferences from First and Second Generation Draft Genome Assemblies for Sympatric New World Quail.</title>
        <authorList>
            <person name="Oldeschulte D.L."/>
            <person name="Halley Y.A."/>
            <person name="Bhattarai E.K."/>
            <person name="Brashear W.A."/>
            <person name="Hill J."/>
            <person name="Metz R.P."/>
            <person name="Johnson C.D."/>
            <person name="Rollins D."/>
            <person name="Peterson M.J."/>
            <person name="Bickhart D.M."/>
            <person name="Decker J.E."/>
            <person name="Seabury C.M."/>
        </authorList>
    </citation>
    <scope>NUCLEOTIDE SEQUENCE [LARGE SCALE GENOMIC DNA]</scope>
    <source>
        <strain evidence="2 3">Texas</strain>
        <tissue evidence="2">Leg muscle</tissue>
    </source>
</reference>
<dbReference type="STRING" id="9009.A0A226NG88"/>
<organism evidence="2 3">
    <name type="scientific">Callipepla squamata</name>
    <name type="common">Scaled quail</name>
    <dbReference type="NCBI Taxonomy" id="9009"/>
    <lineage>
        <taxon>Eukaryota</taxon>
        <taxon>Metazoa</taxon>
        <taxon>Chordata</taxon>
        <taxon>Craniata</taxon>
        <taxon>Vertebrata</taxon>
        <taxon>Euteleostomi</taxon>
        <taxon>Archelosauria</taxon>
        <taxon>Archosauria</taxon>
        <taxon>Dinosauria</taxon>
        <taxon>Saurischia</taxon>
        <taxon>Theropoda</taxon>
        <taxon>Coelurosauria</taxon>
        <taxon>Aves</taxon>
        <taxon>Neognathae</taxon>
        <taxon>Galloanserae</taxon>
        <taxon>Galliformes</taxon>
        <taxon>Odontophoridae</taxon>
        <taxon>Callipepla</taxon>
    </lineage>
</organism>
<keyword evidence="1" id="KW-0812">Transmembrane</keyword>
<keyword evidence="3" id="KW-1185">Reference proteome</keyword>
<comment type="caution">
    <text evidence="2">The sequence shown here is derived from an EMBL/GenBank/DDBJ whole genome shotgun (WGS) entry which is preliminary data.</text>
</comment>
<keyword evidence="1" id="KW-1133">Transmembrane helix</keyword>
<feature type="transmembrane region" description="Helical" evidence="1">
    <location>
        <begin position="31"/>
        <end position="54"/>
    </location>
</feature>
<dbReference type="EMBL" id="MCFN01000067">
    <property type="protein sequence ID" value="OXB66279.1"/>
    <property type="molecule type" value="Genomic_DNA"/>
</dbReference>
<sequence length="90" mass="10285">MEDKTPKDKKDPPVITTDISLLNVSGEEKDYFIFVILLLIALGTILVTVLHYFLCKRYCNLKRIFPPIPQPRDKFDMPAEEDIQVCSSVG</sequence>
<dbReference type="AlphaFoldDB" id="A0A226NG88"/>
<accession>A0A226NG88</accession>
<evidence type="ECO:0000313" key="3">
    <source>
        <dbReference type="Proteomes" id="UP000198323"/>
    </source>
</evidence>
<proteinExistence type="predicted"/>
<dbReference type="Proteomes" id="UP000198323">
    <property type="component" value="Unassembled WGS sequence"/>
</dbReference>